<evidence type="ECO:0000313" key="2">
    <source>
        <dbReference type="Proteomes" id="UP001055940"/>
    </source>
</evidence>
<evidence type="ECO:0000313" key="1">
    <source>
        <dbReference type="EMBL" id="USY18058.1"/>
    </source>
</evidence>
<proteinExistence type="predicted"/>
<gene>
    <name evidence="1" type="ORF">NE857_22345</name>
</gene>
<organism evidence="1 2">
    <name type="scientific">Nocardiopsis exhalans</name>
    <dbReference type="NCBI Taxonomy" id="163604"/>
    <lineage>
        <taxon>Bacteria</taxon>
        <taxon>Bacillati</taxon>
        <taxon>Actinomycetota</taxon>
        <taxon>Actinomycetes</taxon>
        <taxon>Streptosporangiales</taxon>
        <taxon>Nocardiopsidaceae</taxon>
        <taxon>Nocardiopsis</taxon>
    </lineage>
</organism>
<evidence type="ECO:0008006" key="3">
    <source>
        <dbReference type="Google" id="ProtNLM"/>
    </source>
</evidence>
<sequence length="213" mass="23421">MHPFIGQGTAQWPPNTCVPHLYLLPDRHDPANAGFFDLARRHRTILTGFTDLLTPVQEPWLHATVQMVTDPHTPPLGEPVMGELITHLRSRLEPLPEFTLQAAPHVGRYGPGLDLAPDDDFDQLVEVTGTALDTVLGRARASYRTGPPHITTGYCHTNGDSGPVASALRACRPSRAELVFSQVALVMVTQDADRHTYQWEPPLALFDLQGAAR</sequence>
<protein>
    <recommendedName>
        <fullName evidence="3">2'-5' RNA ligase</fullName>
    </recommendedName>
</protein>
<dbReference type="EMBL" id="CP099837">
    <property type="protein sequence ID" value="USY18058.1"/>
    <property type="molecule type" value="Genomic_DNA"/>
</dbReference>
<dbReference type="RefSeq" id="WP_254417533.1">
    <property type="nucleotide sequence ID" value="NZ_BAAAJB010000077.1"/>
</dbReference>
<reference evidence="1" key="1">
    <citation type="submission" date="2022-06" db="EMBL/GenBank/DDBJ databases">
        <authorList>
            <person name="Ping M."/>
        </authorList>
    </citation>
    <scope>NUCLEOTIDE SEQUENCE</scope>
    <source>
        <strain evidence="1">JCM11759T</strain>
    </source>
</reference>
<dbReference type="Proteomes" id="UP001055940">
    <property type="component" value="Chromosome"/>
</dbReference>
<name>A0ABY5D4N0_9ACTN</name>
<accession>A0ABY5D4N0</accession>
<keyword evidence="2" id="KW-1185">Reference proteome</keyword>